<dbReference type="Proteomes" id="UP000054978">
    <property type="component" value="Unassembled WGS sequence"/>
</dbReference>
<evidence type="ECO:0000313" key="3">
    <source>
        <dbReference type="Proteomes" id="UP000054978"/>
    </source>
</evidence>
<dbReference type="GO" id="GO:0006508">
    <property type="term" value="P:proteolysis"/>
    <property type="evidence" value="ECO:0007669"/>
    <property type="project" value="InterPro"/>
</dbReference>
<sequence length="162" mass="17237">MTAAPAARCTRVGDRRRIVRSVVHSAHAAAPVAESAQGDGARVALVIGNAAYRAADRLASPNADAQLVADGLRTLGFATETVLNQTRTQMLDALEHFSQRASHASIAFVYYAGHGFESAGANYLVPVDIPVPIHDVTLADRQRSAVSLRYVRSTASRGEPRC</sequence>
<dbReference type="InterPro" id="IPR052039">
    <property type="entry name" value="Caspase-related_regulators"/>
</dbReference>
<gene>
    <name evidence="2" type="ORF">AWB83_04242</name>
</gene>
<dbReference type="Gene3D" id="3.40.50.1460">
    <property type="match status" value="1"/>
</dbReference>
<evidence type="ECO:0000259" key="1">
    <source>
        <dbReference type="PROSITE" id="PS50208"/>
    </source>
</evidence>
<dbReference type="PROSITE" id="PS50208">
    <property type="entry name" value="CASPASE_P20"/>
    <property type="match status" value="1"/>
</dbReference>
<dbReference type="STRING" id="1777144.AWB83_04242"/>
<dbReference type="Pfam" id="PF00656">
    <property type="entry name" value="Peptidase_C14"/>
    <property type="match status" value="1"/>
</dbReference>
<comment type="caution">
    <text evidence="2">The sequence shown here is derived from an EMBL/GenBank/DDBJ whole genome shotgun (WGS) entry which is preliminary data.</text>
</comment>
<proteinExistence type="predicted"/>
<protein>
    <submittedName>
        <fullName evidence="2">Peptidase C14, caspase catalytic subunit p20</fullName>
    </submittedName>
</protein>
<organism evidence="2 3">
    <name type="scientific">Caballeronia ptereochthonis</name>
    <dbReference type="NCBI Taxonomy" id="1777144"/>
    <lineage>
        <taxon>Bacteria</taxon>
        <taxon>Pseudomonadati</taxon>
        <taxon>Pseudomonadota</taxon>
        <taxon>Betaproteobacteria</taxon>
        <taxon>Burkholderiales</taxon>
        <taxon>Burkholderiaceae</taxon>
        <taxon>Caballeronia</taxon>
    </lineage>
</organism>
<keyword evidence="3" id="KW-1185">Reference proteome</keyword>
<dbReference type="InterPro" id="IPR001309">
    <property type="entry name" value="Pept_C14_p20"/>
</dbReference>
<dbReference type="GO" id="GO:0004197">
    <property type="term" value="F:cysteine-type endopeptidase activity"/>
    <property type="evidence" value="ECO:0007669"/>
    <property type="project" value="InterPro"/>
</dbReference>
<dbReference type="InterPro" id="IPR011600">
    <property type="entry name" value="Pept_C14_caspase"/>
</dbReference>
<reference evidence="2" key="1">
    <citation type="submission" date="2016-01" db="EMBL/GenBank/DDBJ databases">
        <authorList>
            <person name="Peeters C."/>
        </authorList>
    </citation>
    <scope>NUCLEOTIDE SEQUENCE [LARGE SCALE GENOMIC DNA]</scope>
    <source>
        <strain evidence="2">LMG 29326</strain>
    </source>
</reference>
<evidence type="ECO:0000313" key="2">
    <source>
        <dbReference type="EMBL" id="SAK80382.1"/>
    </source>
</evidence>
<dbReference type="RefSeq" id="WP_159463072.1">
    <property type="nucleotide sequence ID" value="NZ_FCOB02000020.1"/>
</dbReference>
<feature type="domain" description="Caspase family p20" evidence="1">
    <location>
        <begin position="42"/>
        <end position="137"/>
    </location>
</feature>
<dbReference type="SUPFAM" id="SSF52129">
    <property type="entry name" value="Caspase-like"/>
    <property type="match status" value="1"/>
</dbReference>
<dbReference type="OrthoDB" id="9768004at2"/>
<dbReference type="AlphaFoldDB" id="A0A158CDJ3"/>
<dbReference type="InterPro" id="IPR029030">
    <property type="entry name" value="Caspase-like_dom_sf"/>
</dbReference>
<dbReference type="PANTHER" id="PTHR22576:SF37">
    <property type="entry name" value="MUCOSA-ASSOCIATED LYMPHOID TISSUE LYMPHOMA TRANSLOCATION PROTEIN 1"/>
    <property type="match status" value="1"/>
</dbReference>
<name>A0A158CDJ3_9BURK</name>
<dbReference type="EMBL" id="FCOB02000020">
    <property type="protein sequence ID" value="SAK80382.1"/>
    <property type="molecule type" value="Genomic_DNA"/>
</dbReference>
<dbReference type="PANTHER" id="PTHR22576">
    <property type="entry name" value="MUCOSA ASSOCIATED LYMPHOID TISSUE LYMPHOMA TRANSLOCATION PROTEIN 1/PARACASPASE"/>
    <property type="match status" value="1"/>
</dbReference>
<accession>A0A158CDJ3</accession>